<dbReference type="Pfam" id="PF14218">
    <property type="entry name" value="COP23"/>
    <property type="match status" value="1"/>
</dbReference>
<comment type="caution">
    <text evidence="2">The sequence shown here is derived from an EMBL/GenBank/DDBJ whole genome shotgun (WGS) entry which is preliminary data.</text>
</comment>
<dbReference type="EMBL" id="JAMPKK010000015">
    <property type="protein sequence ID" value="MEP0864584.1"/>
    <property type="molecule type" value="Genomic_DNA"/>
</dbReference>
<name>A0ABV0JMB8_9CYAN</name>
<evidence type="ECO:0000256" key="1">
    <source>
        <dbReference type="SAM" id="MobiDB-lite"/>
    </source>
</evidence>
<feature type="region of interest" description="Disordered" evidence="1">
    <location>
        <begin position="47"/>
        <end position="87"/>
    </location>
</feature>
<feature type="region of interest" description="Disordered" evidence="1">
    <location>
        <begin position="228"/>
        <end position="274"/>
    </location>
</feature>
<feature type="compositionally biased region" description="Basic and acidic residues" evidence="1">
    <location>
        <begin position="49"/>
        <end position="69"/>
    </location>
</feature>
<dbReference type="RefSeq" id="WP_190421549.1">
    <property type="nucleotide sequence ID" value="NZ_JAMPKK010000015.1"/>
</dbReference>
<gene>
    <name evidence="2" type="ORF">NDI37_08895</name>
</gene>
<organism evidence="2 3">
    <name type="scientific">Funiculus sociatus GB2-A5</name>
    <dbReference type="NCBI Taxonomy" id="2933946"/>
    <lineage>
        <taxon>Bacteria</taxon>
        <taxon>Bacillati</taxon>
        <taxon>Cyanobacteriota</taxon>
        <taxon>Cyanophyceae</taxon>
        <taxon>Coleofasciculales</taxon>
        <taxon>Coleofasciculaceae</taxon>
        <taxon>Funiculus</taxon>
    </lineage>
</organism>
<dbReference type="Proteomes" id="UP001442494">
    <property type="component" value="Unassembled WGS sequence"/>
</dbReference>
<sequence>MSPRLCKLAFVLGSSVFQSLALSVGVTILLSSGEANAGSLIQAQLPDVEDQKKTSPGDVEVETKPESKESTTTQPDAESDSKTANESRFTCQVMSGQYTVMYHPKSQPSQSYAWATPSPLGGGWTSERRCNEISRRLESYRPDGLQEMQASVENNYNVVCITTQKNPDCRIVLTVPPGQDPQQTRDRVFQNISIADSGQVTQGVNTFVGGRDAQMLSDLLNLGLSSLGGNSRNRPSQNINLRPFLDPSDGGTGTQLRRGIPARSNPRLNPNNFR</sequence>
<dbReference type="InterPro" id="IPR025478">
    <property type="entry name" value="COP23"/>
</dbReference>
<evidence type="ECO:0000313" key="3">
    <source>
        <dbReference type="Proteomes" id="UP001442494"/>
    </source>
</evidence>
<reference evidence="2 3" key="1">
    <citation type="submission" date="2022-04" db="EMBL/GenBank/DDBJ databases">
        <title>Positive selection, recombination, and allopatry shape intraspecific diversity of widespread and dominant cyanobacteria.</title>
        <authorList>
            <person name="Wei J."/>
            <person name="Shu W."/>
            <person name="Hu C."/>
        </authorList>
    </citation>
    <scope>NUCLEOTIDE SEQUENCE [LARGE SCALE GENOMIC DNA]</scope>
    <source>
        <strain evidence="2 3">GB2-A5</strain>
    </source>
</reference>
<protein>
    <recommendedName>
        <fullName evidence="4">Circadian oscillating protein COP23</fullName>
    </recommendedName>
</protein>
<keyword evidence="3" id="KW-1185">Reference proteome</keyword>
<accession>A0ABV0JMB8</accession>
<proteinExistence type="predicted"/>
<evidence type="ECO:0008006" key="4">
    <source>
        <dbReference type="Google" id="ProtNLM"/>
    </source>
</evidence>
<evidence type="ECO:0000313" key="2">
    <source>
        <dbReference type="EMBL" id="MEP0864584.1"/>
    </source>
</evidence>